<keyword evidence="1" id="KW-0963">Cytoplasm</keyword>
<dbReference type="SUPFAM" id="SSF53790">
    <property type="entry name" value="Tetrapyrrole methylase"/>
    <property type="match status" value="1"/>
</dbReference>
<dbReference type="AlphaFoldDB" id="A0A538U3Z9"/>
<sequence>MRHRRRENDPDPIPSEPRRGHSIPGRHSDRQSRRHHPTRAAHARRGAGRGGRGHAAHPSPPRPLRSLRAGAEPVRAQRAAVVTDAGSPGVADPGYRLVRAAVEAGIEVRSVPGPSAVIAALQVSGLPTDAFTFAGFLPVKAGARRRALEALARRRETIVVFEAPHRIEATLEDLEAIWKERPIALARELTKTFEEAIRGSAREVRERLTNEKRRGEMVLVLSGLGRSAKHEDAPEPEAEP</sequence>
<accession>A0A538U3Z9</accession>
<reference evidence="8 9" key="1">
    <citation type="journal article" date="2019" name="Nat. Microbiol.">
        <title>Mediterranean grassland soil C-N compound turnover is dependent on rainfall and depth, and is mediated by genomically divergent microorganisms.</title>
        <authorList>
            <person name="Diamond S."/>
            <person name="Andeer P.F."/>
            <person name="Li Z."/>
            <person name="Crits-Christoph A."/>
            <person name="Burstein D."/>
            <person name="Anantharaman K."/>
            <person name="Lane K.R."/>
            <person name="Thomas B.C."/>
            <person name="Pan C."/>
            <person name="Northen T.R."/>
            <person name="Banfield J.F."/>
        </authorList>
    </citation>
    <scope>NUCLEOTIDE SEQUENCE [LARGE SCALE GENOMIC DNA]</scope>
    <source>
        <strain evidence="8">WS_10</strain>
    </source>
</reference>
<feature type="region of interest" description="Disordered" evidence="6">
    <location>
        <begin position="1"/>
        <end position="66"/>
    </location>
</feature>
<dbReference type="Gene3D" id="3.30.950.10">
    <property type="entry name" value="Methyltransferase, Cobalt-precorrin-4 Transmethylase, Domain 2"/>
    <property type="match status" value="1"/>
</dbReference>
<evidence type="ECO:0000313" key="8">
    <source>
        <dbReference type="EMBL" id="TMQ70581.1"/>
    </source>
</evidence>
<dbReference type="GO" id="GO:0008168">
    <property type="term" value="F:methyltransferase activity"/>
    <property type="evidence" value="ECO:0007669"/>
    <property type="project" value="UniProtKB-KW"/>
</dbReference>
<keyword evidence="4 8" id="KW-0808">Transferase</keyword>
<feature type="domain" description="Tetrapyrrole methylase" evidence="7">
    <location>
        <begin position="69"/>
        <end position="204"/>
    </location>
</feature>
<keyword evidence="3 8" id="KW-0489">Methyltransferase</keyword>
<evidence type="ECO:0000313" key="9">
    <source>
        <dbReference type="Proteomes" id="UP000319836"/>
    </source>
</evidence>
<dbReference type="InterPro" id="IPR035996">
    <property type="entry name" value="4pyrrol_Methylase_sf"/>
</dbReference>
<dbReference type="InterPro" id="IPR014777">
    <property type="entry name" value="4pyrrole_Mease_sub1"/>
</dbReference>
<evidence type="ECO:0000256" key="1">
    <source>
        <dbReference type="ARBA" id="ARBA00022490"/>
    </source>
</evidence>
<dbReference type="PANTHER" id="PTHR46111">
    <property type="entry name" value="RIBOSOMAL RNA SMALL SUBUNIT METHYLTRANSFERASE I"/>
    <property type="match status" value="1"/>
</dbReference>
<dbReference type="CDD" id="cd11648">
    <property type="entry name" value="RsmI"/>
    <property type="match status" value="1"/>
</dbReference>
<proteinExistence type="predicted"/>
<evidence type="ECO:0000256" key="3">
    <source>
        <dbReference type="ARBA" id="ARBA00022603"/>
    </source>
</evidence>
<comment type="caution">
    <text evidence="8">The sequence shown here is derived from an EMBL/GenBank/DDBJ whole genome shotgun (WGS) entry which is preliminary data.</text>
</comment>
<dbReference type="Pfam" id="PF00590">
    <property type="entry name" value="TP_methylase"/>
    <property type="match status" value="1"/>
</dbReference>
<name>A0A538U3Z9_UNCEI</name>
<dbReference type="EMBL" id="VBPA01000193">
    <property type="protein sequence ID" value="TMQ70581.1"/>
    <property type="molecule type" value="Genomic_DNA"/>
</dbReference>
<organism evidence="8 9">
    <name type="scientific">Eiseniibacteriota bacterium</name>
    <dbReference type="NCBI Taxonomy" id="2212470"/>
    <lineage>
        <taxon>Bacteria</taxon>
        <taxon>Candidatus Eiseniibacteriota</taxon>
    </lineage>
</organism>
<dbReference type="PANTHER" id="PTHR46111:SF1">
    <property type="entry name" value="RIBOSOMAL RNA SMALL SUBUNIT METHYLTRANSFERASE I"/>
    <property type="match status" value="1"/>
</dbReference>
<gene>
    <name evidence="8" type="ORF">E6K80_08100</name>
</gene>
<evidence type="ECO:0000256" key="6">
    <source>
        <dbReference type="SAM" id="MobiDB-lite"/>
    </source>
</evidence>
<evidence type="ECO:0000256" key="4">
    <source>
        <dbReference type="ARBA" id="ARBA00022679"/>
    </source>
</evidence>
<protein>
    <submittedName>
        <fullName evidence="8">rRNA small subunit methyltransferase 1</fullName>
    </submittedName>
</protein>
<dbReference type="InterPro" id="IPR014776">
    <property type="entry name" value="4pyrrole_Mease_sub2"/>
</dbReference>
<dbReference type="GO" id="GO:0032259">
    <property type="term" value="P:methylation"/>
    <property type="evidence" value="ECO:0007669"/>
    <property type="project" value="UniProtKB-KW"/>
</dbReference>
<feature type="compositionally biased region" description="Basic residues" evidence="6">
    <location>
        <begin position="32"/>
        <end position="55"/>
    </location>
</feature>
<dbReference type="FunFam" id="3.30.950.10:FF:000002">
    <property type="entry name" value="Ribosomal RNA small subunit methyltransferase I"/>
    <property type="match status" value="1"/>
</dbReference>
<evidence type="ECO:0000256" key="5">
    <source>
        <dbReference type="ARBA" id="ARBA00022691"/>
    </source>
</evidence>
<dbReference type="Gene3D" id="3.40.1010.10">
    <property type="entry name" value="Cobalt-precorrin-4 Transmethylase, Domain 1"/>
    <property type="match status" value="1"/>
</dbReference>
<evidence type="ECO:0000256" key="2">
    <source>
        <dbReference type="ARBA" id="ARBA00022552"/>
    </source>
</evidence>
<dbReference type="InterPro" id="IPR000878">
    <property type="entry name" value="4pyrrol_Mease"/>
</dbReference>
<evidence type="ECO:0000259" key="7">
    <source>
        <dbReference type="Pfam" id="PF00590"/>
    </source>
</evidence>
<keyword evidence="5" id="KW-0949">S-adenosyl-L-methionine</keyword>
<dbReference type="InterPro" id="IPR008189">
    <property type="entry name" value="rRNA_ssu_MeTfrase_I"/>
</dbReference>
<dbReference type="GO" id="GO:0006364">
    <property type="term" value="P:rRNA processing"/>
    <property type="evidence" value="ECO:0007669"/>
    <property type="project" value="UniProtKB-KW"/>
</dbReference>
<dbReference type="Proteomes" id="UP000319836">
    <property type="component" value="Unassembled WGS sequence"/>
</dbReference>
<keyword evidence="2" id="KW-0698">rRNA processing</keyword>